<dbReference type="AlphaFoldDB" id="A0A0F9F6K1"/>
<dbReference type="EMBL" id="LAZR01033933">
    <property type="protein sequence ID" value="KKL46702.1"/>
    <property type="molecule type" value="Genomic_DNA"/>
</dbReference>
<name>A0A0F9F6K1_9ZZZZ</name>
<evidence type="ECO:0000313" key="1">
    <source>
        <dbReference type="EMBL" id="KKL46702.1"/>
    </source>
</evidence>
<protein>
    <submittedName>
        <fullName evidence="1">Uncharacterized protein</fullName>
    </submittedName>
</protein>
<organism evidence="1">
    <name type="scientific">marine sediment metagenome</name>
    <dbReference type="NCBI Taxonomy" id="412755"/>
    <lineage>
        <taxon>unclassified sequences</taxon>
        <taxon>metagenomes</taxon>
        <taxon>ecological metagenomes</taxon>
    </lineage>
</organism>
<dbReference type="SUPFAM" id="SSF46955">
    <property type="entry name" value="Putative DNA-binding domain"/>
    <property type="match status" value="1"/>
</dbReference>
<proteinExistence type="predicted"/>
<dbReference type="InterPro" id="IPR009061">
    <property type="entry name" value="DNA-bd_dom_put_sf"/>
</dbReference>
<comment type="caution">
    <text evidence="1">The sequence shown here is derived from an EMBL/GenBank/DDBJ whole genome shotgun (WGS) entry which is preliminary data.</text>
</comment>
<reference evidence="1" key="1">
    <citation type="journal article" date="2015" name="Nature">
        <title>Complex archaea that bridge the gap between prokaryotes and eukaryotes.</title>
        <authorList>
            <person name="Spang A."/>
            <person name="Saw J.H."/>
            <person name="Jorgensen S.L."/>
            <person name="Zaremba-Niedzwiedzka K."/>
            <person name="Martijn J."/>
            <person name="Lind A.E."/>
            <person name="van Eijk R."/>
            <person name="Schleper C."/>
            <person name="Guy L."/>
            <person name="Ettema T.J."/>
        </authorList>
    </citation>
    <scope>NUCLEOTIDE SEQUENCE</scope>
</reference>
<gene>
    <name evidence="1" type="ORF">LCGC14_2342950</name>
</gene>
<sequence>MTQIYILDELGIARRVELLGIGEFADRVGLKKSTIYVYHSTNKLPEPDLVVNGGNTALWLDSTVDRWEKER</sequence>
<accession>A0A0F9F6K1</accession>